<evidence type="ECO:0000313" key="3">
    <source>
        <dbReference type="Proteomes" id="UP001519272"/>
    </source>
</evidence>
<evidence type="ECO:0000256" key="1">
    <source>
        <dbReference type="SAM" id="MobiDB-lite"/>
    </source>
</evidence>
<dbReference type="Proteomes" id="UP001519272">
    <property type="component" value="Unassembled WGS sequence"/>
</dbReference>
<sequence>MRFVGIDPSTKTGVVVIDENGAVLHELEIELENGMFSTVAQIQDYGREIARYTEGADVTCIEGFSFASKGKGVSIQYGVGFAVRFACRDVGSNFLEIPPSQVKKFATGIGNISKDNMVLPIFKKWKYEHESDNVRDAFILAQIARSITMGTFSYKYQLEVLESILAPSEKVTKKKGGKGNGNKQRAVCNS</sequence>
<dbReference type="SUPFAM" id="SSF53098">
    <property type="entry name" value="Ribonuclease H-like"/>
    <property type="match status" value="1"/>
</dbReference>
<keyword evidence="2" id="KW-0378">Hydrolase</keyword>
<dbReference type="Gene3D" id="3.30.420.10">
    <property type="entry name" value="Ribonuclease H-like superfamily/Ribonuclease H"/>
    <property type="match status" value="1"/>
</dbReference>
<dbReference type="GO" id="GO:0016787">
    <property type="term" value="F:hydrolase activity"/>
    <property type="evidence" value="ECO:0007669"/>
    <property type="project" value="UniProtKB-KW"/>
</dbReference>
<dbReference type="RefSeq" id="WP_210091372.1">
    <property type="nucleotide sequence ID" value="NZ_JAGGKG010000037.1"/>
</dbReference>
<feature type="region of interest" description="Disordered" evidence="1">
    <location>
        <begin position="171"/>
        <end position="190"/>
    </location>
</feature>
<evidence type="ECO:0000313" key="2">
    <source>
        <dbReference type="EMBL" id="MBP1907796.1"/>
    </source>
</evidence>
<comment type="caution">
    <text evidence="2">The sequence shown here is derived from an EMBL/GenBank/DDBJ whole genome shotgun (WGS) entry which is preliminary data.</text>
</comment>
<dbReference type="InterPro" id="IPR012337">
    <property type="entry name" value="RNaseH-like_sf"/>
</dbReference>
<dbReference type="EMBL" id="JAGGKG010000037">
    <property type="protein sequence ID" value="MBP1907796.1"/>
    <property type="molecule type" value="Genomic_DNA"/>
</dbReference>
<dbReference type="EC" id="3.1.22.4" evidence="2"/>
<gene>
    <name evidence="2" type="ORF">J2Z32_004485</name>
</gene>
<reference evidence="2 3" key="1">
    <citation type="submission" date="2021-03" db="EMBL/GenBank/DDBJ databases">
        <title>Genomic Encyclopedia of Type Strains, Phase IV (KMG-IV): sequencing the most valuable type-strain genomes for metagenomic binning, comparative biology and taxonomic classification.</title>
        <authorList>
            <person name="Goeker M."/>
        </authorList>
    </citation>
    <scope>NUCLEOTIDE SEQUENCE [LARGE SCALE GENOMIC DNA]</scope>
    <source>
        <strain evidence="2 3">DSM 14349</strain>
    </source>
</reference>
<protein>
    <submittedName>
        <fullName evidence="2">Crossover junction endodeoxyribonuclease RuvC</fullName>
        <ecNumber evidence="2">3.1.22.4</ecNumber>
    </submittedName>
</protein>
<organism evidence="2 3">
    <name type="scientific">Paenibacillus turicensis</name>
    <dbReference type="NCBI Taxonomy" id="160487"/>
    <lineage>
        <taxon>Bacteria</taxon>
        <taxon>Bacillati</taxon>
        <taxon>Bacillota</taxon>
        <taxon>Bacilli</taxon>
        <taxon>Bacillales</taxon>
        <taxon>Paenibacillaceae</taxon>
        <taxon>Paenibacillus</taxon>
    </lineage>
</organism>
<keyword evidence="3" id="KW-1185">Reference proteome</keyword>
<proteinExistence type="predicted"/>
<dbReference type="InterPro" id="IPR036397">
    <property type="entry name" value="RNaseH_sf"/>
</dbReference>
<accession>A0ABS4FYZ5</accession>
<name>A0ABS4FYZ5_9BACL</name>